<dbReference type="CDD" id="cd00462">
    <property type="entry name" value="PTH"/>
    <property type="match status" value="1"/>
</dbReference>
<comment type="function">
    <text evidence="7">Catalyzes the release of premature peptidyl moieties from peptidyl-tRNA molecules trapped in stalled 50S ribosomal subunits, and thus maintains levels of free tRNAs and 50S ribosomes.</text>
</comment>
<dbReference type="AlphaFoldDB" id="A0AAE2SH89"/>
<comment type="function">
    <text evidence="7">Hydrolyzes ribosome-free peptidyl-tRNAs (with 1 or more amino acids incorporated), which drop off the ribosome during protein synthesis, or as a result of ribosome stalling.</text>
</comment>
<keyword evidence="11" id="KW-1185">Reference proteome</keyword>
<dbReference type="GO" id="GO:0072344">
    <property type="term" value="P:rescue of stalled ribosome"/>
    <property type="evidence" value="ECO:0007669"/>
    <property type="project" value="UniProtKB-UniRule"/>
</dbReference>
<evidence type="ECO:0000313" key="11">
    <source>
        <dbReference type="Proteomes" id="UP000634206"/>
    </source>
</evidence>
<keyword evidence="7" id="KW-0963">Cytoplasm</keyword>
<feature type="binding site" evidence="7">
    <location>
        <position position="114"/>
    </location>
    <ligand>
        <name>tRNA</name>
        <dbReference type="ChEBI" id="CHEBI:17843"/>
    </ligand>
</feature>
<evidence type="ECO:0000313" key="10">
    <source>
        <dbReference type="EMBL" id="MBK1856525.1"/>
    </source>
</evidence>
<dbReference type="GO" id="GO:0006515">
    <property type="term" value="P:protein quality control for misfolded or incompletely synthesized proteins"/>
    <property type="evidence" value="ECO:0007669"/>
    <property type="project" value="UniProtKB-UniRule"/>
</dbReference>
<feature type="site" description="Discriminates between blocked and unblocked aminoacyl-tRNA" evidence="7">
    <location>
        <position position="12"/>
    </location>
</feature>
<organism evidence="10 11">
    <name type="scientific">Oceaniferula flava</name>
    <dbReference type="NCBI Taxonomy" id="2800421"/>
    <lineage>
        <taxon>Bacteria</taxon>
        <taxon>Pseudomonadati</taxon>
        <taxon>Verrucomicrobiota</taxon>
        <taxon>Verrucomicrobiia</taxon>
        <taxon>Verrucomicrobiales</taxon>
        <taxon>Verrucomicrobiaceae</taxon>
        <taxon>Oceaniferula</taxon>
    </lineage>
</organism>
<sequence>MSAIKLIVGLGNPGRKYEDTRHNIGFLVLDRLASGCGAEMTNHLRWRAHVAKVAGQGAVLLKPQTFMNESGQSVGAALRFYKWEPEQVLVVYDDVALPFGSLRFRMAGSAGGHNGIKSIISHLGSDRFPRLKLGIGGAKPGGMVGHVLGKFSTGERNELENTLASAAEAVQFALSNGVEAAANSFNTRKEP</sequence>
<feature type="site" description="Stabilizes the basic form of H active site to accept a proton" evidence="7">
    <location>
        <position position="93"/>
    </location>
</feature>
<feature type="binding site" evidence="7">
    <location>
        <position position="17"/>
    </location>
    <ligand>
        <name>tRNA</name>
        <dbReference type="ChEBI" id="CHEBI:17843"/>
    </ligand>
</feature>
<dbReference type="PANTHER" id="PTHR17224:SF1">
    <property type="entry name" value="PEPTIDYL-TRNA HYDROLASE"/>
    <property type="match status" value="1"/>
</dbReference>
<dbReference type="GO" id="GO:0004045">
    <property type="term" value="F:peptidyl-tRNA hydrolase activity"/>
    <property type="evidence" value="ECO:0007669"/>
    <property type="project" value="UniProtKB-UniRule"/>
</dbReference>
<dbReference type="InterPro" id="IPR001328">
    <property type="entry name" value="Pept_tRNA_hydro"/>
</dbReference>
<dbReference type="FunFam" id="3.40.50.1470:FF:000001">
    <property type="entry name" value="Peptidyl-tRNA hydrolase"/>
    <property type="match status" value="1"/>
</dbReference>
<dbReference type="GO" id="GO:0000049">
    <property type="term" value="F:tRNA binding"/>
    <property type="evidence" value="ECO:0007669"/>
    <property type="project" value="UniProtKB-UniRule"/>
</dbReference>
<protein>
    <recommendedName>
        <fullName evidence="6 7">Peptidyl-tRNA hydrolase</fullName>
        <shortName evidence="7">Pth</shortName>
        <ecNumber evidence="1 7">3.1.1.29</ecNumber>
    </recommendedName>
</protein>
<evidence type="ECO:0000256" key="4">
    <source>
        <dbReference type="ARBA" id="ARBA00022884"/>
    </source>
</evidence>
<evidence type="ECO:0000256" key="6">
    <source>
        <dbReference type="ARBA" id="ARBA00050038"/>
    </source>
</evidence>
<dbReference type="HAMAP" id="MF_00083">
    <property type="entry name" value="Pept_tRNA_hydro_bact"/>
    <property type="match status" value="1"/>
</dbReference>
<keyword evidence="3 7" id="KW-0378">Hydrolase</keyword>
<dbReference type="InterPro" id="IPR018171">
    <property type="entry name" value="Pept_tRNA_hydro_CS"/>
</dbReference>
<keyword evidence="2 7" id="KW-0820">tRNA-binding</keyword>
<comment type="subcellular location">
    <subcellularLocation>
        <location evidence="7">Cytoplasm</location>
    </subcellularLocation>
</comment>
<evidence type="ECO:0000256" key="3">
    <source>
        <dbReference type="ARBA" id="ARBA00022801"/>
    </source>
</evidence>
<reference evidence="10" key="1">
    <citation type="submission" date="2021-01" db="EMBL/GenBank/DDBJ databases">
        <title>Modified the classification status of verrucomicrobia.</title>
        <authorList>
            <person name="Feng X."/>
        </authorList>
    </citation>
    <scope>NUCLEOTIDE SEQUENCE</scope>
    <source>
        <strain evidence="10">5K15</strain>
    </source>
</reference>
<dbReference type="Proteomes" id="UP000634206">
    <property type="component" value="Unassembled WGS sequence"/>
</dbReference>
<comment type="similarity">
    <text evidence="5 7 9">Belongs to the PTH family.</text>
</comment>
<evidence type="ECO:0000256" key="7">
    <source>
        <dbReference type="HAMAP-Rule" id="MF_00083"/>
    </source>
</evidence>
<dbReference type="EC" id="3.1.1.29" evidence="1 7"/>
<dbReference type="PROSITE" id="PS01195">
    <property type="entry name" value="PEPT_TRNA_HYDROL_1"/>
    <property type="match status" value="1"/>
</dbReference>
<dbReference type="SUPFAM" id="SSF53178">
    <property type="entry name" value="Peptidyl-tRNA hydrolase-like"/>
    <property type="match status" value="1"/>
</dbReference>
<comment type="catalytic activity">
    <reaction evidence="7 8">
        <text>an N-acyl-L-alpha-aminoacyl-tRNA + H2O = an N-acyl-L-amino acid + a tRNA + H(+)</text>
        <dbReference type="Rhea" id="RHEA:54448"/>
        <dbReference type="Rhea" id="RHEA-COMP:10123"/>
        <dbReference type="Rhea" id="RHEA-COMP:13883"/>
        <dbReference type="ChEBI" id="CHEBI:15377"/>
        <dbReference type="ChEBI" id="CHEBI:15378"/>
        <dbReference type="ChEBI" id="CHEBI:59874"/>
        <dbReference type="ChEBI" id="CHEBI:78442"/>
        <dbReference type="ChEBI" id="CHEBI:138191"/>
        <dbReference type="EC" id="3.1.1.29"/>
    </reaction>
</comment>
<evidence type="ECO:0000256" key="2">
    <source>
        <dbReference type="ARBA" id="ARBA00022555"/>
    </source>
</evidence>
<feature type="active site" description="Proton acceptor" evidence="7">
    <location>
        <position position="22"/>
    </location>
</feature>
<evidence type="ECO:0000256" key="8">
    <source>
        <dbReference type="RuleBase" id="RU000673"/>
    </source>
</evidence>
<proteinExistence type="inferred from homology"/>
<name>A0AAE2SH89_9BACT</name>
<dbReference type="EMBL" id="JAENIG010000015">
    <property type="protein sequence ID" value="MBK1856525.1"/>
    <property type="molecule type" value="Genomic_DNA"/>
</dbReference>
<dbReference type="NCBIfam" id="TIGR00447">
    <property type="entry name" value="pth"/>
    <property type="match status" value="1"/>
</dbReference>
<comment type="subunit">
    <text evidence="7">Monomer.</text>
</comment>
<comment type="caution">
    <text evidence="10">The sequence shown here is derived from an EMBL/GenBank/DDBJ whole genome shotgun (WGS) entry which is preliminary data.</text>
</comment>
<dbReference type="RefSeq" id="WP_309491145.1">
    <property type="nucleotide sequence ID" value="NZ_JAENIG010000015.1"/>
</dbReference>
<gene>
    <name evidence="7" type="primary">pth</name>
    <name evidence="10" type="ORF">JIN83_16255</name>
</gene>
<dbReference type="Pfam" id="PF01195">
    <property type="entry name" value="Pept_tRNA_hydro"/>
    <property type="match status" value="1"/>
</dbReference>
<dbReference type="Gene3D" id="3.40.50.1470">
    <property type="entry name" value="Peptidyl-tRNA hydrolase"/>
    <property type="match status" value="1"/>
</dbReference>
<dbReference type="PROSITE" id="PS01196">
    <property type="entry name" value="PEPT_TRNA_HYDROL_2"/>
    <property type="match status" value="1"/>
</dbReference>
<evidence type="ECO:0000256" key="5">
    <source>
        <dbReference type="ARBA" id="ARBA00038063"/>
    </source>
</evidence>
<dbReference type="PANTHER" id="PTHR17224">
    <property type="entry name" value="PEPTIDYL-TRNA HYDROLASE"/>
    <property type="match status" value="1"/>
</dbReference>
<evidence type="ECO:0000256" key="1">
    <source>
        <dbReference type="ARBA" id="ARBA00013260"/>
    </source>
</evidence>
<dbReference type="InterPro" id="IPR036416">
    <property type="entry name" value="Pept_tRNA_hydro_sf"/>
</dbReference>
<feature type="binding site" evidence="7">
    <location>
        <position position="66"/>
    </location>
    <ligand>
        <name>tRNA</name>
        <dbReference type="ChEBI" id="CHEBI:17843"/>
    </ligand>
</feature>
<accession>A0AAE2SH89</accession>
<evidence type="ECO:0000256" key="9">
    <source>
        <dbReference type="RuleBase" id="RU004320"/>
    </source>
</evidence>
<keyword evidence="4 7" id="KW-0694">RNA-binding</keyword>
<dbReference type="GO" id="GO:0005737">
    <property type="term" value="C:cytoplasm"/>
    <property type="evidence" value="ECO:0007669"/>
    <property type="project" value="UniProtKB-SubCell"/>
</dbReference>
<feature type="binding site" evidence="7">
    <location>
        <position position="68"/>
    </location>
    <ligand>
        <name>tRNA</name>
        <dbReference type="ChEBI" id="CHEBI:17843"/>
    </ligand>
</feature>